<dbReference type="Proteomes" id="UP001321760">
    <property type="component" value="Unassembled WGS sequence"/>
</dbReference>
<dbReference type="EMBL" id="MU865932">
    <property type="protein sequence ID" value="KAK4450538.1"/>
    <property type="molecule type" value="Genomic_DNA"/>
</dbReference>
<evidence type="ECO:0000256" key="3">
    <source>
        <dbReference type="ARBA" id="ARBA00004370"/>
    </source>
</evidence>
<dbReference type="Gene3D" id="3.40.50.1820">
    <property type="entry name" value="alpha/beta hydrolase"/>
    <property type="match status" value="1"/>
</dbReference>
<evidence type="ECO:0000256" key="4">
    <source>
        <dbReference type="ARBA" id="ARBA00022824"/>
    </source>
</evidence>
<name>A0AAV9GT51_9PEZI</name>
<dbReference type="SUPFAM" id="SSF53474">
    <property type="entry name" value="alpha/beta-Hydrolases"/>
    <property type="match status" value="1"/>
</dbReference>
<evidence type="ECO:0000313" key="8">
    <source>
        <dbReference type="Proteomes" id="UP001321760"/>
    </source>
</evidence>
<dbReference type="InterPro" id="IPR029058">
    <property type="entry name" value="AB_hydrolase_fold"/>
</dbReference>
<sequence length="261" mass="29495">MATRVFLQQLYPDASKGDDASSNFDVILVHGVNGDPVTTWEYKPTGDKRADQDCKSKVWPRDLLPEVFPKARVLSFGYNGDMYRNDSVAGIRDLGRSLLSYLTTKRQGIDPDRPIIFVAHCLGGLIVKQFFFGTPHNGTNKDKWNHIANAYSPMDKSSMWGRRSRLVKSLKRNSQGLADLVDKFRHVAERYRIVSFYEMKKMKGANACIVDKAGARLEIANEKLEGVDADHVGMCRFERAEDMTFQVVCRHIREVVGESAS</sequence>
<gene>
    <name evidence="7" type="ORF">QBC34DRAFT_484415</name>
</gene>
<evidence type="ECO:0000256" key="2">
    <source>
        <dbReference type="ARBA" id="ARBA00004240"/>
    </source>
</evidence>
<protein>
    <recommendedName>
        <fullName evidence="9">DUF676 domain-containing protein</fullName>
    </recommendedName>
</protein>
<dbReference type="GO" id="GO:0005783">
    <property type="term" value="C:endoplasmic reticulum"/>
    <property type="evidence" value="ECO:0007669"/>
    <property type="project" value="UniProtKB-SubCell"/>
</dbReference>
<dbReference type="PANTHER" id="PTHR48182">
    <property type="entry name" value="PROTEIN SERAC1"/>
    <property type="match status" value="1"/>
</dbReference>
<proteinExistence type="predicted"/>
<dbReference type="PANTHER" id="PTHR48182:SF2">
    <property type="entry name" value="PROTEIN SERAC1"/>
    <property type="match status" value="1"/>
</dbReference>
<evidence type="ECO:0000256" key="5">
    <source>
        <dbReference type="ARBA" id="ARBA00023128"/>
    </source>
</evidence>
<evidence type="ECO:0008006" key="9">
    <source>
        <dbReference type="Google" id="ProtNLM"/>
    </source>
</evidence>
<keyword evidence="6" id="KW-0472">Membrane</keyword>
<dbReference type="InterPro" id="IPR052374">
    <property type="entry name" value="SERAC1"/>
</dbReference>
<dbReference type="AlphaFoldDB" id="A0AAV9GT51"/>
<dbReference type="GO" id="GO:0016020">
    <property type="term" value="C:membrane"/>
    <property type="evidence" value="ECO:0007669"/>
    <property type="project" value="UniProtKB-SubCell"/>
</dbReference>
<keyword evidence="4" id="KW-0256">Endoplasmic reticulum</keyword>
<evidence type="ECO:0000313" key="7">
    <source>
        <dbReference type="EMBL" id="KAK4450538.1"/>
    </source>
</evidence>
<comment type="subcellular location">
    <subcellularLocation>
        <location evidence="2">Endoplasmic reticulum</location>
    </subcellularLocation>
    <subcellularLocation>
        <location evidence="3">Membrane</location>
    </subcellularLocation>
    <subcellularLocation>
        <location evidence="1">Mitochondrion</location>
    </subcellularLocation>
</comment>
<organism evidence="7 8">
    <name type="scientific">Podospora aff. communis PSN243</name>
    <dbReference type="NCBI Taxonomy" id="3040156"/>
    <lineage>
        <taxon>Eukaryota</taxon>
        <taxon>Fungi</taxon>
        <taxon>Dikarya</taxon>
        <taxon>Ascomycota</taxon>
        <taxon>Pezizomycotina</taxon>
        <taxon>Sordariomycetes</taxon>
        <taxon>Sordariomycetidae</taxon>
        <taxon>Sordariales</taxon>
        <taxon>Podosporaceae</taxon>
        <taxon>Podospora</taxon>
    </lineage>
</organism>
<reference evidence="7" key="1">
    <citation type="journal article" date="2023" name="Mol. Phylogenet. Evol.">
        <title>Genome-scale phylogeny and comparative genomics of the fungal order Sordariales.</title>
        <authorList>
            <person name="Hensen N."/>
            <person name="Bonometti L."/>
            <person name="Westerberg I."/>
            <person name="Brannstrom I.O."/>
            <person name="Guillou S."/>
            <person name="Cros-Aarteil S."/>
            <person name="Calhoun S."/>
            <person name="Haridas S."/>
            <person name="Kuo A."/>
            <person name="Mondo S."/>
            <person name="Pangilinan J."/>
            <person name="Riley R."/>
            <person name="LaButti K."/>
            <person name="Andreopoulos B."/>
            <person name="Lipzen A."/>
            <person name="Chen C."/>
            <person name="Yan M."/>
            <person name="Daum C."/>
            <person name="Ng V."/>
            <person name="Clum A."/>
            <person name="Steindorff A."/>
            <person name="Ohm R.A."/>
            <person name="Martin F."/>
            <person name="Silar P."/>
            <person name="Natvig D.O."/>
            <person name="Lalanne C."/>
            <person name="Gautier V."/>
            <person name="Ament-Velasquez S.L."/>
            <person name="Kruys A."/>
            <person name="Hutchinson M.I."/>
            <person name="Powell A.J."/>
            <person name="Barry K."/>
            <person name="Miller A.N."/>
            <person name="Grigoriev I.V."/>
            <person name="Debuchy R."/>
            <person name="Gladieux P."/>
            <person name="Hiltunen Thoren M."/>
            <person name="Johannesson H."/>
        </authorList>
    </citation>
    <scope>NUCLEOTIDE SEQUENCE</scope>
    <source>
        <strain evidence="7">PSN243</strain>
    </source>
</reference>
<evidence type="ECO:0000256" key="6">
    <source>
        <dbReference type="ARBA" id="ARBA00023136"/>
    </source>
</evidence>
<reference evidence="7" key="2">
    <citation type="submission" date="2023-05" db="EMBL/GenBank/DDBJ databases">
        <authorList>
            <consortium name="Lawrence Berkeley National Laboratory"/>
            <person name="Steindorff A."/>
            <person name="Hensen N."/>
            <person name="Bonometti L."/>
            <person name="Westerberg I."/>
            <person name="Brannstrom I.O."/>
            <person name="Guillou S."/>
            <person name="Cros-Aarteil S."/>
            <person name="Calhoun S."/>
            <person name="Haridas S."/>
            <person name="Kuo A."/>
            <person name="Mondo S."/>
            <person name="Pangilinan J."/>
            <person name="Riley R."/>
            <person name="Labutti K."/>
            <person name="Andreopoulos B."/>
            <person name="Lipzen A."/>
            <person name="Chen C."/>
            <person name="Yanf M."/>
            <person name="Daum C."/>
            <person name="Ng V."/>
            <person name="Clum A."/>
            <person name="Ohm R."/>
            <person name="Martin F."/>
            <person name="Silar P."/>
            <person name="Natvig D."/>
            <person name="Lalanne C."/>
            <person name="Gautier V."/>
            <person name="Ament-Velasquez S.L."/>
            <person name="Kruys A."/>
            <person name="Hutchinson M.I."/>
            <person name="Powell A.J."/>
            <person name="Barry K."/>
            <person name="Miller A.N."/>
            <person name="Grigoriev I.V."/>
            <person name="Debuchy R."/>
            <person name="Gladieux P."/>
            <person name="Thoren M.H."/>
            <person name="Johannesson H."/>
        </authorList>
    </citation>
    <scope>NUCLEOTIDE SEQUENCE</scope>
    <source>
        <strain evidence="7">PSN243</strain>
    </source>
</reference>
<comment type="caution">
    <text evidence="7">The sequence shown here is derived from an EMBL/GenBank/DDBJ whole genome shotgun (WGS) entry which is preliminary data.</text>
</comment>
<keyword evidence="8" id="KW-1185">Reference proteome</keyword>
<keyword evidence="5" id="KW-0496">Mitochondrion</keyword>
<evidence type="ECO:0000256" key="1">
    <source>
        <dbReference type="ARBA" id="ARBA00004173"/>
    </source>
</evidence>
<accession>A0AAV9GT51</accession>
<dbReference type="GO" id="GO:0005739">
    <property type="term" value="C:mitochondrion"/>
    <property type="evidence" value="ECO:0007669"/>
    <property type="project" value="UniProtKB-SubCell"/>
</dbReference>